<name>A0A0F9AAL5_9ZZZZ</name>
<dbReference type="SUPFAM" id="SSF51658">
    <property type="entry name" value="Xylose isomerase-like"/>
    <property type="match status" value="1"/>
</dbReference>
<reference evidence="2" key="1">
    <citation type="journal article" date="2015" name="Nature">
        <title>Complex archaea that bridge the gap between prokaryotes and eukaryotes.</title>
        <authorList>
            <person name="Spang A."/>
            <person name="Saw J.H."/>
            <person name="Jorgensen S.L."/>
            <person name="Zaremba-Niedzwiedzka K."/>
            <person name="Martijn J."/>
            <person name="Lind A.E."/>
            <person name="van Eijk R."/>
            <person name="Schleper C."/>
            <person name="Guy L."/>
            <person name="Ettema T.J."/>
        </authorList>
    </citation>
    <scope>NUCLEOTIDE SEQUENCE</scope>
</reference>
<dbReference type="PANTHER" id="PTHR12110">
    <property type="entry name" value="HYDROXYPYRUVATE ISOMERASE"/>
    <property type="match status" value="1"/>
</dbReference>
<evidence type="ECO:0000313" key="2">
    <source>
        <dbReference type="EMBL" id="KKL06599.1"/>
    </source>
</evidence>
<dbReference type="PANTHER" id="PTHR12110:SF53">
    <property type="entry name" value="BLR5974 PROTEIN"/>
    <property type="match status" value="1"/>
</dbReference>
<dbReference type="Pfam" id="PF01261">
    <property type="entry name" value="AP_endonuc_2"/>
    <property type="match status" value="1"/>
</dbReference>
<dbReference type="InterPro" id="IPR013022">
    <property type="entry name" value="Xyl_isomerase-like_TIM-brl"/>
</dbReference>
<feature type="domain" description="Xylose isomerase-like TIM barrel" evidence="1">
    <location>
        <begin position="34"/>
        <end position="239"/>
    </location>
</feature>
<accession>A0A0F9AAL5</accession>
<organism evidence="2">
    <name type="scientific">marine sediment metagenome</name>
    <dbReference type="NCBI Taxonomy" id="412755"/>
    <lineage>
        <taxon>unclassified sequences</taxon>
        <taxon>metagenomes</taxon>
        <taxon>ecological metagenomes</taxon>
    </lineage>
</organism>
<dbReference type="Gene3D" id="3.20.20.150">
    <property type="entry name" value="Divalent-metal-dependent TIM barrel enzymes"/>
    <property type="match status" value="1"/>
</dbReference>
<sequence length="273" mass="31042">MKVSISSYSFHGLLKEGKMDVFGFLESCKYRYAVDAVEIWNGTLGGRMDEEYLRAVRQALDERDLTLANLCVDGAHLWEDDLEAREENYRSALAYLAAGEMLGARSVRIDMGGKGTELTEEQFDYIVMRYKEYARRGGEGGYRVGPETHWGPSLTMDVQKKVHDAVDSPAYGVLLHVGHWQGDDDAKAGDAMAAPWAMHTHVDARITAECLEEKLRLLIDAGYEGWFGVEHHTARNEYREVEWQLAEVRRMLAHLDLEAREAQLPDTQNRRDN</sequence>
<proteinExistence type="predicted"/>
<comment type="caution">
    <text evidence="2">The sequence shown here is derived from an EMBL/GenBank/DDBJ whole genome shotgun (WGS) entry which is preliminary data.</text>
</comment>
<gene>
    <name evidence="2" type="ORF">LCGC14_2594430</name>
</gene>
<dbReference type="InterPro" id="IPR050312">
    <property type="entry name" value="IolE/XylAMocC-like"/>
</dbReference>
<dbReference type="EMBL" id="LAZR01043640">
    <property type="protein sequence ID" value="KKL06599.1"/>
    <property type="molecule type" value="Genomic_DNA"/>
</dbReference>
<dbReference type="InterPro" id="IPR036237">
    <property type="entry name" value="Xyl_isomerase-like_sf"/>
</dbReference>
<dbReference type="AlphaFoldDB" id="A0A0F9AAL5"/>
<evidence type="ECO:0000259" key="1">
    <source>
        <dbReference type="Pfam" id="PF01261"/>
    </source>
</evidence>
<protein>
    <recommendedName>
        <fullName evidence="1">Xylose isomerase-like TIM barrel domain-containing protein</fullName>
    </recommendedName>
</protein>